<dbReference type="Gene3D" id="3.30.1360.200">
    <property type="match status" value="1"/>
</dbReference>
<dbReference type="Pfam" id="PF02355">
    <property type="entry name" value="SecD_SecF_C"/>
    <property type="match status" value="1"/>
</dbReference>
<dbReference type="InterPro" id="IPR027398">
    <property type="entry name" value="SecD-TM"/>
</dbReference>
<evidence type="ECO:0000313" key="15">
    <source>
        <dbReference type="Proteomes" id="UP001596364"/>
    </source>
</evidence>
<feature type="transmembrane region" description="Helical" evidence="9">
    <location>
        <begin position="548"/>
        <end position="573"/>
    </location>
</feature>
<proteinExistence type="inferred from homology"/>
<comment type="caution">
    <text evidence="9">Lacks conserved residue(s) required for the propagation of feature annotation.</text>
</comment>
<gene>
    <name evidence="9 14" type="primary">secD</name>
    <name evidence="14" type="ORF">ACFP85_11240</name>
</gene>
<keyword evidence="6 9" id="KW-1133">Transmembrane helix</keyword>
<keyword evidence="7 9" id="KW-0811">Translocation</keyword>
<sequence length="617" mass="67258">MLNKTPLWKTLMVILVIAVAGLYALPNIYGEDHAVQISPDRNAVIDSTVLLNAEQALADAGIKIKGSKFDADSKQILIRLENPDQQNQARETIAAELGNKFIVANNLAPDTPEWLKALGGEPLKLGLDLRGGVHFLMEVDMNTVLKDNLQSLRDELRRSLRIEKIRYRTVEVEGNSVSVLFRDADMLSLAESFIKRTKPDVVVSESGELTLKVVFSELSLKETRDNAVKQNITIMRNRVNQLGVAEPLIQRQGPDRIVVQLPGIQDTAYAKQILNATATLEFRLVDTEHDVRDALNGRVPPGSILIDNDKTGRPELLVDTIALKGSHIVDARAGVDENGRPQVNIKLDSEGGAQITAFSRENVRKPMATVFIEYKPLPERDENDKPVFEKIQRVISVATIQTTLGQAFRITGLDSPGEAHNLALLLRAGALIAPIQIVEERTVGPSLGKENIELGQTAILYGLVLVLAFMLFYYKKFGLVANAALLANLILIIGVMGLIPGATLTLPGMAGIVLTVGMAVDANVLIFERIREELREGRGPQQAIHHGYDSAFSTILDANITTLIAAVILFGIGTGPIKGFSITLAIGIITSMFTAIVVTRVIVNNVWGGKRVTKLSV</sequence>
<evidence type="ECO:0000256" key="5">
    <source>
        <dbReference type="ARBA" id="ARBA00022927"/>
    </source>
</evidence>
<dbReference type="PANTHER" id="PTHR30081:SF1">
    <property type="entry name" value="PROTEIN TRANSLOCASE SUBUNIT SECD"/>
    <property type="match status" value="1"/>
</dbReference>
<dbReference type="InterPro" id="IPR001036">
    <property type="entry name" value="Acrflvin-R"/>
</dbReference>
<dbReference type="InterPro" id="IPR048631">
    <property type="entry name" value="SecD_1st"/>
</dbReference>
<dbReference type="Pfam" id="PF21760">
    <property type="entry name" value="SecD_1st"/>
    <property type="match status" value="1"/>
</dbReference>
<feature type="domain" description="SecD export protein N-terminal TM" evidence="11">
    <location>
        <begin position="2"/>
        <end position="104"/>
    </location>
</feature>
<evidence type="ECO:0000259" key="13">
    <source>
        <dbReference type="Pfam" id="PF22599"/>
    </source>
</evidence>
<evidence type="ECO:0000256" key="4">
    <source>
        <dbReference type="ARBA" id="ARBA00022692"/>
    </source>
</evidence>
<feature type="domain" description="Protein translocase subunit SecDF P1" evidence="12">
    <location>
        <begin position="228"/>
        <end position="286"/>
    </location>
</feature>
<evidence type="ECO:0000256" key="6">
    <source>
        <dbReference type="ARBA" id="ARBA00022989"/>
    </source>
</evidence>
<feature type="transmembrane region" description="Helical" evidence="9">
    <location>
        <begin position="454"/>
        <end position="474"/>
    </location>
</feature>
<comment type="subcellular location">
    <subcellularLocation>
        <location evidence="1 9">Cell membrane</location>
        <topology evidence="1 9">Multi-pass membrane protein</topology>
    </subcellularLocation>
</comment>
<dbReference type="NCBIfam" id="TIGR00916">
    <property type="entry name" value="2A0604s01"/>
    <property type="match status" value="1"/>
</dbReference>
<comment type="caution">
    <text evidence="14">The sequence shown here is derived from an EMBL/GenBank/DDBJ whole genome shotgun (WGS) entry which is preliminary data.</text>
</comment>
<dbReference type="InterPro" id="IPR055344">
    <property type="entry name" value="SecD_SecF_C_bact"/>
</dbReference>
<dbReference type="Pfam" id="PF13721">
    <property type="entry name" value="SecD-TM1"/>
    <property type="match status" value="1"/>
</dbReference>
<dbReference type="InterPro" id="IPR005791">
    <property type="entry name" value="SecD"/>
</dbReference>
<keyword evidence="15" id="KW-1185">Reference proteome</keyword>
<evidence type="ECO:0000256" key="2">
    <source>
        <dbReference type="ARBA" id="ARBA00022448"/>
    </source>
</evidence>
<accession>A0ABW1XKI7</accession>
<feature type="transmembrane region" description="Helical" evidence="9">
    <location>
        <begin position="479"/>
        <end position="499"/>
    </location>
</feature>
<dbReference type="Pfam" id="PF07549">
    <property type="entry name" value="Sec_GG"/>
    <property type="match status" value="1"/>
</dbReference>
<keyword evidence="3 9" id="KW-1003">Cell membrane</keyword>
<name>A0ABW1XKI7_9ALTE</name>
<evidence type="ECO:0000256" key="1">
    <source>
        <dbReference type="ARBA" id="ARBA00004651"/>
    </source>
</evidence>
<evidence type="ECO:0000259" key="11">
    <source>
        <dbReference type="Pfam" id="PF13721"/>
    </source>
</evidence>
<evidence type="ECO:0000256" key="3">
    <source>
        <dbReference type="ARBA" id="ARBA00022475"/>
    </source>
</evidence>
<dbReference type="InterPro" id="IPR022646">
    <property type="entry name" value="SecD/SecF_CS"/>
</dbReference>
<evidence type="ECO:0000256" key="7">
    <source>
        <dbReference type="ARBA" id="ARBA00023010"/>
    </source>
</evidence>
<dbReference type="HAMAP" id="MF_01463_B">
    <property type="entry name" value="SecD_B"/>
    <property type="match status" value="1"/>
</dbReference>
<keyword evidence="4 9" id="KW-0812">Transmembrane</keyword>
<dbReference type="RefSeq" id="WP_131259669.1">
    <property type="nucleotide sequence ID" value="NZ_JBHSUS010000001.1"/>
</dbReference>
<dbReference type="Gene3D" id="3.30.70.3400">
    <property type="match status" value="2"/>
</dbReference>
<dbReference type="PRINTS" id="PR00702">
    <property type="entry name" value="ACRIFLAVINRP"/>
</dbReference>
<dbReference type="Pfam" id="PF22599">
    <property type="entry name" value="SecDF_P1_head"/>
    <property type="match status" value="1"/>
</dbReference>
<keyword evidence="2 9" id="KW-0813">Transport</keyword>
<dbReference type="Proteomes" id="UP001596364">
    <property type="component" value="Unassembled WGS sequence"/>
</dbReference>
<dbReference type="SUPFAM" id="SSF82866">
    <property type="entry name" value="Multidrug efflux transporter AcrB transmembrane domain"/>
    <property type="match status" value="1"/>
</dbReference>
<keyword evidence="8 9" id="KW-0472">Membrane</keyword>
<evidence type="ECO:0000259" key="12">
    <source>
        <dbReference type="Pfam" id="PF21760"/>
    </source>
</evidence>
<dbReference type="InterPro" id="IPR054384">
    <property type="entry name" value="SecDF_P1_head"/>
</dbReference>
<dbReference type="EMBL" id="JBHSUS010000001">
    <property type="protein sequence ID" value="MFC6440716.1"/>
    <property type="molecule type" value="Genomic_DNA"/>
</dbReference>
<feature type="transmembrane region" description="Helical" evidence="9">
    <location>
        <begin position="505"/>
        <end position="527"/>
    </location>
</feature>
<dbReference type="NCBIfam" id="TIGR01129">
    <property type="entry name" value="secD"/>
    <property type="match status" value="1"/>
</dbReference>
<dbReference type="InterPro" id="IPR048634">
    <property type="entry name" value="SecD_SecF_C"/>
</dbReference>
<feature type="transmembrane region" description="Helical" evidence="9">
    <location>
        <begin position="579"/>
        <end position="603"/>
    </location>
</feature>
<comment type="similarity">
    <text evidence="9">Belongs to the SecD/SecF family. SecD subfamily.</text>
</comment>
<evidence type="ECO:0000256" key="8">
    <source>
        <dbReference type="ARBA" id="ARBA00023136"/>
    </source>
</evidence>
<protein>
    <recommendedName>
        <fullName evidence="9">Protein translocase subunit SecD</fullName>
    </recommendedName>
</protein>
<evidence type="ECO:0000313" key="14">
    <source>
        <dbReference type="EMBL" id="MFC6440716.1"/>
    </source>
</evidence>
<dbReference type="Gene3D" id="1.20.1640.10">
    <property type="entry name" value="Multidrug efflux transporter AcrB transmembrane domain"/>
    <property type="match status" value="1"/>
</dbReference>
<feature type="domain" description="Protein export membrane protein SecD/SecF C-terminal" evidence="10">
    <location>
        <begin position="435"/>
        <end position="604"/>
    </location>
</feature>
<comment type="subunit">
    <text evidence="9">Forms a complex with SecF. Part of the essential Sec protein translocation apparatus which comprises SecA, SecYEG and auxiliary proteins SecDF-YajC and YidC.</text>
</comment>
<evidence type="ECO:0000256" key="9">
    <source>
        <dbReference type="HAMAP-Rule" id="MF_01463"/>
    </source>
</evidence>
<dbReference type="PANTHER" id="PTHR30081">
    <property type="entry name" value="PROTEIN-EXPORT MEMBRANE PROTEIN SEC"/>
    <property type="match status" value="1"/>
</dbReference>
<organism evidence="14 15">
    <name type="scientific">Pseudobowmanella zhangzhouensis</name>
    <dbReference type="NCBI Taxonomy" id="1537679"/>
    <lineage>
        <taxon>Bacteria</taxon>
        <taxon>Pseudomonadati</taxon>
        <taxon>Pseudomonadota</taxon>
        <taxon>Gammaproteobacteria</taxon>
        <taxon>Alteromonadales</taxon>
        <taxon>Alteromonadaceae</taxon>
    </lineage>
</organism>
<evidence type="ECO:0000259" key="10">
    <source>
        <dbReference type="Pfam" id="PF02355"/>
    </source>
</evidence>
<reference evidence="15" key="1">
    <citation type="journal article" date="2019" name="Int. J. Syst. Evol. Microbiol.">
        <title>The Global Catalogue of Microorganisms (GCM) 10K type strain sequencing project: providing services to taxonomists for standard genome sequencing and annotation.</title>
        <authorList>
            <consortium name="The Broad Institute Genomics Platform"/>
            <consortium name="The Broad Institute Genome Sequencing Center for Infectious Disease"/>
            <person name="Wu L."/>
            <person name="Ma J."/>
        </authorList>
    </citation>
    <scope>NUCLEOTIDE SEQUENCE [LARGE SCALE GENOMIC DNA]</scope>
    <source>
        <strain evidence="15">CGMCC 1.16031</strain>
    </source>
</reference>
<feature type="domain" description="SecDF P1 head subdomain" evidence="13">
    <location>
        <begin position="309"/>
        <end position="433"/>
    </location>
</feature>
<dbReference type="InterPro" id="IPR022813">
    <property type="entry name" value="SecD/SecF_arch_bac"/>
</dbReference>
<comment type="function">
    <text evidence="9">Part of the Sec protein translocase complex. Interacts with the SecYEG preprotein conducting channel. SecDF uses the proton motive force (PMF) to complete protein translocation after the ATP-dependent function of SecA.</text>
</comment>
<keyword evidence="5 9" id="KW-0653">Protein transport</keyword>